<organism evidence="1 2">
    <name type="scientific">Thelephora ganbajun</name>
    <name type="common">Ganba fungus</name>
    <dbReference type="NCBI Taxonomy" id="370292"/>
    <lineage>
        <taxon>Eukaryota</taxon>
        <taxon>Fungi</taxon>
        <taxon>Dikarya</taxon>
        <taxon>Basidiomycota</taxon>
        <taxon>Agaricomycotina</taxon>
        <taxon>Agaricomycetes</taxon>
        <taxon>Thelephorales</taxon>
        <taxon>Thelephoraceae</taxon>
        <taxon>Thelephora</taxon>
    </lineage>
</organism>
<evidence type="ECO:0000313" key="1">
    <source>
        <dbReference type="EMBL" id="KAF9652130.1"/>
    </source>
</evidence>
<accession>A0ACB6ZQL2</accession>
<sequence length="121" mass="13625">MFHLHIHSTRNNTIATFTNQEGNPVAWWSGGSCGFKKVNRSSYEAGYQCTIRAFEKILDYRQEVGPFSLEIIFKGFGQGRDAMQKALLASEGEKLRPFVSKLTDKTPVKIGGTRAQKARRL</sequence>
<keyword evidence="2" id="KW-1185">Reference proteome</keyword>
<comment type="caution">
    <text evidence="1">The sequence shown here is derived from an EMBL/GenBank/DDBJ whole genome shotgun (WGS) entry which is preliminary data.</text>
</comment>
<reference evidence="1" key="2">
    <citation type="journal article" date="2020" name="Nat. Commun.">
        <title>Large-scale genome sequencing of mycorrhizal fungi provides insights into the early evolution of symbiotic traits.</title>
        <authorList>
            <person name="Miyauchi S."/>
            <person name="Kiss E."/>
            <person name="Kuo A."/>
            <person name="Drula E."/>
            <person name="Kohler A."/>
            <person name="Sanchez-Garcia M."/>
            <person name="Morin E."/>
            <person name="Andreopoulos B."/>
            <person name="Barry K.W."/>
            <person name="Bonito G."/>
            <person name="Buee M."/>
            <person name="Carver A."/>
            <person name="Chen C."/>
            <person name="Cichocki N."/>
            <person name="Clum A."/>
            <person name="Culley D."/>
            <person name="Crous P.W."/>
            <person name="Fauchery L."/>
            <person name="Girlanda M."/>
            <person name="Hayes R.D."/>
            <person name="Keri Z."/>
            <person name="LaButti K."/>
            <person name="Lipzen A."/>
            <person name="Lombard V."/>
            <person name="Magnuson J."/>
            <person name="Maillard F."/>
            <person name="Murat C."/>
            <person name="Nolan M."/>
            <person name="Ohm R.A."/>
            <person name="Pangilinan J."/>
            <person name="Pereira M.F."/>
            <person name="Perotto S."/>
            <person name="Peter M."/>
            <person name="Pfister S."/>
            <person name="Riley R."/>
            <person name="Sitrit Y."/>
            <person name="Stielow J.B."/>
            <person name="Szollosi G."/>
            <person name="Zifcakova L."/>
            <person name="Stursova M."/>
            <person name="Spatafora J.W."/>
            <person name="Tedersoo L."/>
            <person name="Vaario L.M."/>
            <person name="Yamada A."/>
            <person name="Yan M."/>
            <person name="Wang P."/>
            <person name="Xu J."/>
            <person name="Bruns T."/>
            <person name="Baldrian P."/>
            <person name="Vilgalys R."/>
            <person name="Dunand C."/>
            <person name="Henrissat B."/>
            <person name="Grigoriev I.V."/>
            <person name="Hibbett D."/>
            <person name="Nagy L.G."/>
            <person name="Martin F.M."/>
        </authorList>
    </citation>
    <scope>NUCLEOTIDE SEQUENCE</scope>
    <source>
        <strain evidence="1">P2</strain>
    </source>
</reference>
<proteinExistence type="predicted"/>
<gene>
    <name evidence="1" type="ORF">BDM02DRAFT_3089655</name>
</gene>
<dbReference type="Proteomes" id="UP000886501">
    <property type="component" value="Unassembled WGS sequence"/>
</dbReference>
<reference evidence="1" key="1">
    <citation type="submission" date="2019-10" db="EMBL/GenBank/DDBJ databases">
        <authorList>
            <consortium name="DOE Joint Genome Institute"/>
            <person name="Kuo A."/>
            <person name="Miyauchi S."/>
            <person name="Kiss E."/>
            <person name="Drula E."/>
            <person name="Kohler A."/>
            <person name="Sanchez-Garcia M."/>
            <person name="Andreopoulos B."/>
            <person name="Barry K.W."/>
            <person name="Bonito G."/>
            <person name="Buee M."/>
            <person name="Carver A."/>
            <person name="Chen C."/>
            <person name="Cichocki N."/>
            <person name="Clum A."/>
            <person name="Culley D."/>
            <person name="Crous P.W."/>
            <person name="Fauchery L."/>
            <person name="Girlanda M."/>
            <person name="Hayes R."/>
            <person name="Keri Z."/>
            <person name="Labutti K."/>
            <person name="Lipzen A."/>
            <person name="Lombard V."/>
            <person name="Magnuson J."/>
            <person name="Maillard F."/>
            <person name="Morin E."/>
            <person name="Murat C."/>
            <person name="Nolan M."/>
            <person name="Ohm R."/>
            <person name="Pangilinan J."/>
            <person name="Pereira M."/>
            <person name="Perotto S."/>
            <person name="Peter M."/>
            <person name="Riley R."/>
            <person name="Sitrit Y."/>
            <person name="Stielow B."/>
            <person name="Szollosi G."/>
            <person name="Zifcakova L."/>
            <person name="Stursova M."/>
            <person name="Spatafora J.W."/>
            <person name="Tedersoo L."/>
            <person name="Vaario L.-M."/>
            <person name="Yamada A."/>
            <person name="Yan M."/>
            <person name="Wang P."/>
            <person name="Xu J."/>
            <person name="Bruns T."/>
            <person name="Baldrian P."/>
            <person name="Vilgalys R."/>
            <person name="Henrissat B."/>
            <person name="Grigoriev I.V."/>
            <person name="Hibbett D."/>
            <person name="Nagy L.G."/>
            <person name="Martin F.M."/>
        </authorList>
    </citation>
    <scope>NUCLEOTIDE SEQUENCE</scope>
    <source>
        <strain evidence="1">P2</strain>
    </source>
</reference>
<dbReference type="EMBL" id="MU117970">
    <property type="protein sequence ID" value="KAF9652130.1"/>
    <property type="molecule type" value="Genomic_DNA"/>
</dbReference>
<evidence type="ECO:0000313" key="2">
    <source>
        <dbReference type="Proteomes" id="UP000886501"/>
    </source>
</evidence>
<protein>
    <submittedName>
        <fullName evidence="1">Translational machinery component</fullName>
    </submittedName>
</protein>
<name>A0ACB6ZQL2_THEGA</name>